<evidence type="ECO:0000256" key="1">
    <source>
        <dbReference type="SAM" id="MobiDB-lite"/>
    </source>
</evidence>
<keyword evidence="3" id="KW-1185">Reference proteome</keyword>
<organism evidence="2 3">
    <name type="scientific">Porphyridium purpureum</name>
    <name type="common">Red alga</name>
    <name type="synonym">Porphyridium cruentum</name>
    <dbReference type="NCBI Taxonomy" id="35688"/>
    <lineage>
        <taxon>Eukaryota</taxon>
        <taxon>Rhodophyta</taxon>
        <taxon>Bangiophyceae</taxon>
        <taxon>Porphyridiales</taxon>
        <taxon>Porphyridiaceae</taxon>
        <taxon>Porphyridium</taxon>
    </lineage>
</organism>
<feature type="compositionally biased region" description="Polar residues" evidence="1">
    <location>
        <begin position="210"/>
        <end position="220"/>
    </location>
</feature>
<gene>
    <name evidence="2" type="ORF">FVE85_4371</name>
</gene>
<dbReference type="InterPro" id="IPR046341">
    <property type="entry name" value="SET_dom_sf"/>
</dbReference>
<evidence type="ECO:0000313" key="3">
    <source>
        <dbReference type="Proteomes" id="UP000324585"/>
    </source>
</evidence>
<proteinExistence type="predicted"/>
<dbReference type="PANTHER" id="PTHR33524:SF1">
    <property type="entry name" value="SET DOMAIN-CONTAINING PROTEIN"/>
    <property type="match status" value="1"/>
</dbReference>
<dbReference type="PANTHER" id="PTHR33524">
    <property type="entry name" value="C5ORF35"/>
    <property type="match status" value="1"/>
</dbReference>
<reference evidence="3" key="1">
    <citation type="journal article" date="2019" name="Nat. Commun.">
        <title>Expansion of phycobilisome linker gene families in mesophilic red algae.</title>
        <authorList>
            <person name="Lee J."/>
            <person name="Kim D."/>
            <person name="Bhattacharya D."/>
            <person name="Yoon H.S."/>
        </authorList>
    </citation>
    <scope>NUCLEOTIDE SEQUENCE [LARGE SCALE GENOMIC DNA]</scope>
    <source>
        <strain evidence="3">CCMP 1328</strain>
    </source>
</reference>
<dbReference type="AlphaFoldDB" id="A0A5J4YIS9"/>
<dbReference type="Gene3D" id="2.170.270.10">
    <property type="entry name" value="SET domain"/>
    <property type="match status" value="1"/>
</dbReference>
<dbReference type="EMBL" id="VRMN01000019">
    <property type="protein sequence ID" value="KAA8490740.1"/>
    <property type="molecule type" value="Genomic_DNA"/>
</dbReference>
<sequence length="466" mass="52003">MGHGSRVLLRCAAGAKDVLSSQGSVGGGVGGIAQRLQQLREQWREESIMDRDYQGQFDLERVFRLTEYKNRVDERALAAAAPSPSGSACAASDLAQEPLPDLSTQSLLEGVKSKRVREATKRELVEDNLRKQIDQIMRVLVASSLQYPQLDFPLLPPTVREAYLKQSVVKLERGAGAQSFLARSLAAKSEAEANAHAQSQPREASGGTELGQTKGPTQTAPPEHESEDRRLALSRMEERVFQRLGYSVYRQKSTIPDGGDGVFLRGRVSAGTVVGFYPGVCYSPGQLEYLPGYPQYSVDNEHVLERFDGTMVDGKAENSCHTFFGAQLISEGSEEATRRFWMYLWQCINPFAVGHVFNHPPAGAPVHVVIAPFDFDIQEIPELARKFLPNRQYIAHKPRDIFARIMHGKAFQTNRIPGVALVTTRNVEDGEELFLNYRFNPNFDGLPSWYIDPDPDESARRWMPFT</sequence>
<dbReference type="SUPFAM" id="SSF82199">
    <property type="entry name" value="SET domain"/>
    <property type="match status" value="1"/>
</dbReference>
<accession>A0A5J4YIS9</accession>
<evidence type="ECO:0000313" key="2">
    <source>
        <dbReference type="EMBL" id="KAA8490740.1"/>
    </source>
</evidence>
<feature type="region of interest" description="Disordered" evidence="1">
    <location>
        <begin position="191"/>
        <end position="230"/>
    </location>
</feature>
<comment type="caution">
    <text evidence="2">The sequence shown here is derived from an EMBL/GenBank/DDBJ whole genome shotgun (WGS) entry which is preliminary data.</text>
</comment>
<dbReference type="CDD" id="cd10537">
    <property type="entry name" value="SET_SETD9"/>
    <property type="match status" value="1"/>
</dbReference>
<dbReference type="InterPro" id="IPR040415">
    <property type="entry name" value="SETD9"/>
</dbReference>
<dbReference type="OrthoDB" id="442460at2759"/>
<protein>
    <submittedName>
        <fullName evidence="2">SET domain-containing protein 9</fullName>
    </submittedName>
</protein>
<name>A0A5J4YIS9_PORPP</name>
<dbReference type="Proteomes" id="UP000324585">
    <property type="component" value="Unassembled WGS sequence"/>
</dbReference>